<name>A0ABY4GIA9_9BACI</name>
<dbReference type="Gene3D" id="2.160.20.10">
    <property type="entry name" value="Single-stranded right-handed beta-helix, Pectin lyase-like"/>
    <property type="match status" value="2"/>
</dbReference>
<keyword evidence="1" id="KW-0812">Transmembrane</keyword>
<keyword evidence="1" id="KW-0472">Membrane</keyword>
<accession>A0ABY4GIA9</accession>
<organism evidence="3 4">
    <name type="scientific">Gracilibacillus salinarum</name>
    <dbReference type="NCBI Taxonomy" id="2932255"/>
    <lineage>
        <taxon>Bacteria</taxon>
        <taxon>Bacillati</taxon>
        <taxon>Bacillota</taxon>
        <taxon>Bacilli</taxon>
        <taxon>Bacillales</taxon>
        <taxon>Bacillaceae</taxon>
        <taxon>Gracilibacillus</taxon>
    </lineage>
</organism>
<dbReference type="Pfam" id="PF05048">
    <property type="entry name" value="NosD"/>
    <property type="match status" value="1"/>
</dbReference>
<feature type="domain" description="Carbohydrate-binding/sugar hydrolysis" evidence="2">
    <location>
        <begin position="21"/>
        <end position="164"/>
    </location>
</feature>
<feature type="transmembrane region" description="Helical" evidence="1">
    <location>
        <begin position="391"/>
        <end position="412"/>
    </location>
</feature>
<dbReference type="InterPro" id="IPR006626">
    <property type="entry name" value="PbH1"/>
</dbReference>
<keyword evidence="4" id="KW-1185">Reference proteome</keyword>
<keyword evidence="1" id="KW-1133">Transmembrane helix</keyword>
<dbReference type="Proteomes" id="UP000831537">
    <property type="component" value="Chromosome"/>
</dbReference>
<gene>
    <name evidence="3" type="ORF">MUN87_15355</name>
</gene>
<dbReference type="RefSeq" id="WP_244741439.1">
    <property type="nucleotide sequence ID" value="NZ_CP095071.1"/>
</dbReference>
<proteinExistence type="predicted"/>
<evidence type="ECO:0000256" key="1">
    <source>
        <dbReference type="SAM" id="Phobius"/>
    </source>
</evidence>
<reference evidence="3 4" key="1">
    <citation type="submission" date="2022-04" db="EMBL/GenBank/DDBJ databases">
        <title>Gracilibacillus sp. isolated from saltern.</title>
        <authorList>
            <person name="Won M."/>
            <person name="Lee C.-M."/>
            <person name="Woen H.-Y."/>
            <person name="Kwon S.-W."/>
        </authorList>
    </citation>
    <scope>NUCLEOTIDE SEQUENCE [LARGE SCALE GENOMIC DNA]</scope>
    <source>
        <strain evidence="3 4">SSPM10-3</strain>
    </source>
</reference>
<feature type="domain" description="Carbohydrate-binding/sugar hydrolysis" evidence="2">
    <location>
        <begin position="170"/>
        <end position="329"/>
    </location>
</feature>
<dbReference type="InterPro" id="IPR006633">
    <property type="entry name" value="Carb-bd_sugar_hydrolysis-dom"/>
</dbReference>
<dbReference type="InterPro" id="IPR007742">
    <property type="entry name" value="NosD_dom"/>
</dbReference>
<dbReference type="InterPro" id="IPR011050">
    <property type="entry name" value="Pectin_lyase_fold/virulence"/>
</dbReference>
<evidence type="ECO:0000259" key="2">
    <source>
        <dbReference type="SMART" id="SM00722"/>
    </source>
</evidence>
<protein>
    <submittedName>
        <fullName evidence="3">Right-handed parallel beta-helix repeat-containing protein</fullName>
    </submittedName>
</protein>
<dbReference type="NCBIfam" id="TIGR03804">
    <property type="entry name" value="para_beta_helix"/>
    <property type="match status" value="3"/>
</dbReference>
<dbReference type="EMBL" id="CP095071">
    <property type="protein sequence ID" value="UOQ84085.1"/>
    <property type="molecule type" value="Genomic_DNA"/>
</dbReference>
<sequence length="422" mass="46311">MVFTSTVKADEKIQSIIDDTPANGIVELLDHTYEAEIVITKPVTIIGSDYTVISSCSDQPVITVKSNDVRLENVQVKRCDSEKPEDALDENPSISLTGTHIELSNVDVKGSGIGIQLDNVSQSRISGGSVHSNGAGNGIDIWESTDNIIENVQITDTLDGIYLERGSNNALIGNDIQHARYGMHLMYSDNVLMEDNQSHHNFTGAMIMESDRVKVFNNTFYANNSNVNSQGLLLFAAPETEVINNTIDGNRVGIFIEDAYENSLRNNHVTGNFTGVQFQNTENNEVRNNSFIGNVNDVQAVGGTSNQVTGNYWDGSLKLEDGSSGVSLFPFQAEPLYLLLTEDVSAYQLFFDSPSMKVIKAMFNVPSDSVMEDTLPLVHAPASLKTDEPTILSTLLTLLTGLCLTFLGLNLFKYRRIKNEIH</sequence>
<dbReference type="SMART" id="SM00710">
    <property type="entry name" value="PbH1"/>
    <property type="match status" value="9"/>
</dbReference>
<dbReference type="InterPro" id="IPR022441">
    <property type="entry name" value="Para_beta_helix_rpt-2"/>
</dbReference>
<evidence type="ECO:0000313" key="3">
    <source>
        <dbReference type="EMBL" id="UOQ84085.1"/>
    </source>
</evidence>
<dbReference type="SMART" id="SM00722">
    <property type="entry name" value="CASH"/>
    <property type="match status" value="2"/>
</dbReference>
<dbReference type="SUPFAM" id="SSF51126">
    <property type="entry name" value="Pectin lyase-like"/>
    <property type="match status" value="1"/>
</dbReference>
<dbReference type="InterPro" id="IPR012334">
    <property type="entry name" value="Pectin_lyas_fold"/>
</dbReference>
<evidence type="ECO:0000313" key="4">
    <source>
        <dbReference type="Proteomes" id="UP000831537"/>
    </source>
</evidence>